<organism evidence="1 2">
    <name type="scientific">Brumicola pallidula DSM 14239 = ACAM 615</name>
    <dbReference type="NCBI Taxonomy" id="1121922"/>
    <lineage>
        <taxon>Bacteria</taxon>
        <taxon>Pseudomonadati</taxon>
        <taxon>Pseudomonadota</taxon>
        <taxon>Gammaproteobacteria</taxon>
        <taxon>Alteromonadales</taxon>
        <taxon>Alteromonadaceae</taxon>
        <taxon>Brumicola</taxon>
    </lineage>
</organism>
<evidence type="ECO:0000313" key="2">
    <source>
        <dbReference type="Proteomes" id="UP000006251"/>
    </source>
</evidence>
<comment type="caution">
    <text evidence="1">The sequence shown here is derived from an EMBL/GenBank/DDBJ whole genome shotgun (WGS) entry which is preliminary data.</text>
</comment>
<proteinExistence type="predicted"/>
<dbReference type="EMBL" id="BAEQ01000030">
    <property type="protein sequence ID" value="GAC28798.1"/>
    <property type="molecule type" value="Genomic_DNA"/>
</dbReference>
<dbReference type="Proteomes" id="UP000006251">
    <property type="component" value="Unassembled WGS sequence"/>
</dbReference>
<dbReference type="AlphaFoldDB" id="K6ZIU5"/>
<protein>
    <submittedName>
        <fullName evidence="1">Uncharacterized protein</fullName>
    </submittedName>
</protein>
<accession>K6ZIU5</accession>
<reference evidence="2" key="1">
    <citation type="journal article" date="2014" name="Environ. Microbiol.">
        <title>Comparative genomics of the marine bacterial genus Glaciecola reveals the high degree of genomic diversity and genomic characteristic for cold adaptation.</title>
        <authorList>
            <person name="Qin Q.L."/>
            <person name="Xie B.B."/>
            <person name="Yu Y."/>
            <person name="Shu Y.L."/>
            <person name="Rong J.C."/>
            <person name="Zhang Y.J."/>
            <person name="Zhao D.L."/>
            <person name="Chen X.L."/>
            <person name="Zhang X.Y."/>
            <person name="Chen B."/>
            <person name="Zhou B.C."/>
            <person name="Zhang Y.Z."/>
        </authorList>
    </citation>
    <scope>NUCLEOTIDE SEQUENCE [LARGE SCALE GENOMIC DNA]</scope>
    <source>
        <strain evidence="2">ACAM 615</strain>
    </source>
</reference>
<gene>
    <name evidence="1" type="ORF">GPAL_1937</name>
</gene>
<evidence type="ECO:0000313" key="1">
    <source>
        <dbReference type="EMBL" id="GAC28798.1"/>
    </source>
</evidence>
<keyword evidence="2" id="KW-1185">Reference proteome</keyword>
<name>K6ZIU5_9ALTE</name>
<sequence length="38" mass="4408">MFEYFKVGTEPTTYVVDDELSLPIDEENPKAPEIDDIF</sequence>